<dbReference type="AlphaFoldDB" id="A0A494XW35"/>
<dbReference type="EMBL" id="RBZU01000005">
    <property type="protein sequence ID" value="RKP54823.1"/>
    <property type="molecule type" value="Genomic_DNA"/>
</dbReference>
<name>A0A494XW35_9BURK</name>
<evidence type="ECO:0000256" key="5">
    <source>
        <dbReference type="ARBA" id="ARBA00023136"/>
    </source>
</evidence>
<feature type="transmembrane region" description="Helical" evidence="6">
    <location>
        <begin position="66"/>
        <end position="85"/>
    </location>
</feature>
<comment type="caution">
    <text evidence="7">The sequence shown here is derived from an EMBL/GenBank/DDBJ whole genome shotgun (WGS) entry which is preliminary data.</text>
</comment>
<feature type="transmembrane region" description="Helical" evidence="6">
    <location>
        <begin position="97"/>
        <end position="123"/>
    </location>
</feature>
<feature type="transmembrane region" description="Helical" evidence="6">
    <location>
        <begin position="226"/>
        <end position="252"/>
    </location>
</feature>
<evidence type="ECO:0000256" key="3">
    <source>
        <dbReference type="ARBA" id="ARBA00022692"/>
    </source>
</evidence>
<evidence type="ECO:0000313" key="7">
    <source>
        <dbReference type="EMBL" id="RKP54823.1"/>
    </source>
</evidence>
<dbReference type="Pfam" id="PF03649">
    <property type="entry name" value="UPF0014"/>
    <property type="match status" value="1"/>
</dbReference>
<feature type="transmembrane region" description="Helical" evidence="6">
    <location>
        <begin position="196"/>
        <end position="214"/>
    </location>
</feature>
<gene>
    <name evidence="7" type="primary">fetB</name>
    <name evidence="7" type="ORF">D7S86_14415</name>
</gene>
<keyword evidence="4 6" id="KW-1133">Transmembrane helix</keyword>
<keyword evidence="8" id="KW-1185">Reference proteome</keyword>
<dbReference type="OrthoDB" id="9791807at2"/>
<proteinExistence type="inferred from homology"/>
<protein>
    <submittedName>
        <fullName evidence="7">Iron export ABC transporter permease subunit FetB</fullName>
    </submittedName>
</protein>
<feature type="transmembrane region" description="Helical" evidence="6">
    <location>
        <begin position="38"/>
        <end position="60"/>
    </location>
</feature>
<dbReference type="PANTHER" id="PTHR30028:SF0">
    <property type="entry name" value="PROTEIN ALUMINUM SENSITIVE 3"/>
    <property type="match status" value="1"/>
</dbReference>
<feature type="transmembrane region" description="Helical" evidence="6">
    <location>
        <begin position="12"/>
        <end position="31"/>
    </location>
</feature>
<comment type="subcellular location">
    <subcellularLocation>
        <location evidence="1">Membrane</location>
        <topology evidence="1">Multi-pass membrane protein</topology>
    </subcellularLocation>
</comment>
<organism evidence="7 8">
    <name type="scientific">Pararobbsia silviterrae</name>
    <dbReference type="NCBI Taxonomy" id="1792498"/>
    <lineage>
        <taxon>Bacteria</taxon>
        <taxon>Pseudomonadati</taxon>
        <taxon>Pseudomonadota</taxon>
        <taxon>Betaproteobacteria</taxon>
        <taxon>Burkholderiales</taxon>
        <taxon>Burkholderiaceae</taxon>
        <taxon>Pararobbsia</taxon>
    </lineage>
</organism>
<feature type="transmembrane region" description="Helical" evidence="6">
    <location>
        <begin position="129"/>
        <end position="149"/>
    </location>
</feature>
<keyword evidence="3 6" id="KW-0812">Transmembrane</keyword>
<evidence type="ECO:0000256" key="6">
    <source>
        <dbReference type="SAM" id="Phobius"/>
    </source>
</evidence>
<dbReference type="PANTHER" id="PTHR30028">
    <property type="entry name" value="UPF0014 INNER MEMBRANE PROTEIN YBBM-RELATED"/>
    <property type="match status" value="1"/>
</dbReference>
<dbReference type="InterPro" id="IPR005226">
    <property type="entry name" value="UPF0014_fam"/>
</dbReference>
<reference evidence="7 8" key="1">
    <citation type="submission" date="2018-10" db="EMBL/GenBank/DDBJ databases">
        <title>Robbsia sp. DHC34, isolated from soil.</title>
        <authorList>
            <person name="Gao Z.-H."/>
            <person name="Qiu L.-H."/>
        </authorList>
    </citation>
    <scope>NUCLEOTIDE SEQUENCE [LARGE SCALE GENOMIC DNA]</scope>
    <source>
        <strain evidence="7 8">DHC34</strain>
    </source>
</reference>
<evidence type="ECO:0000313" key="8">
    <source>
        <dbReference type="Proteomes" id="UP000270342"/>
    </source>
</evidence>
<sequence>MTPSRYVDLSYADVAIAAALIVFDGALSVWLKLGLVRTLAVASVRTVVQLLAIGFVLSWVFGHPQWPIAVAVMITMTVIAGWSASGRGARTYRGLRIDALAAIGLSGWAVATIGLVVVIGVRPWYTPQYAIPILGMILGNSLSAVSLGLERMTEELTARRAQVETLLALGATRREAALASARIAVRAGMMPTLNQMTVVGLVSLPGMMTGQVLAGQHPEQAVRYQIVIMFLLAAASAGATVLAVVFASARLFTSDHRFVASRLVERSRAASLRADRR</sequence>
<dbReference type="RefSeq" id="WP_121087514.1">
    <property type="nucleotide sequence ID" value="NZ_RBZU01000005.1"/>
</dbReference>
<evidence type="ECO:0000256" key="1">
    <source>
        <dbReference type="ARBA" id="ARBA00004141"/>
    </source>
</evidence>
<accession>A0A494XW35</accession>
<dbReference type="GO" id="GO:0005886">
    <property type="term" value="C:plasma membrane"/>
    <property type="evidence" value="ECO:0007669"/>
    <property type="project" value="TreeGrafter"/>
</dbReference>
<keyword evidence="5 6" id="KW-0472">Membrane</keyword>
<evidence type="ECO:0000256" key="2">
    <source>
        <dbReference type="ARBA" id="ARBA00005268"/>
    </source>
</evidence>
<comment type="similarity">
    <text evidence="2">Belongs to the UPF0014 family.</text>
</comment>
<dbReference type="Proteomes" id="UP000270342">
    <property type="component" value="Unassembled WGS sequence"/>
</dbReference>
<evidence type="ECO:0000256" key="4">
    <source>
        <dbReference type="ARBA" id="ARBA00022989"/>
    </source>
</evidence>